<dbReference type="InterPro" id="IPR035979">
    <property type="entry name" value="RBD_domain_sf"/>
</dbReference>
<evidence type="ECO:0000313" key="2">
    <source>
        <dbReference type="Proteomes" id="UP001165289"/>
    </source>
</evidence>
<keyword evidence="2" id="KW-1185">Reference proteome</keyword>
<reference evidence="1 2" key="1">
    <citation type="journal article" date="2023" name="BMC Biol.">
        <title>The compact genome of the sponge Oopsacas minuta (Hexactinellida) is lacking key metazoan core genes.</title>
        <authorList>
            <person name="Santini S."/>
            <person name="Schenkelaars Q."/>
            <person name="Jourda C."/>
            <person name="Duchesne M."/>
            <person name="Belahbib H."/>
            <person name="Rocher C."/>
            <person name="Selva M."/>
            <person name="Riesgo A."/>
            <person name="Vervoort M."/>
            <person name="Leys S.P."/>
            <person name="Kodjabachian L."/>
            <person name="Le Bivic A."/>
            <person name="Borchiellini C."/>
            <person name="Claverie J.M."/>
            <person name="Renard E."/>
        </authorList>
    </citation>
    <scope>NUCLEOTIDE SEQUENCE [LARGE SCALE GENOMIC DNA]</scope>
    <source>
        <strain evidence="1">SPO-2</strain>
    </source>
</reference>
<dbReference type="SUPFAM" id="SSF54928">
    <property type="entry name" value="RNA-binding domain, RBD"/>
    <property type="match status" value="1"/>
</dbReference>
<comment type="caution">
    <text evidence="1">The sequence shown here is derived from an EMBL/GenBank/DDBJ whole genome shotgun (WGS) entry which is preliminary data.</text>
</comment>
<dbReference type="EMBL" id="JAKMXF010000144">
    <property type="protein sequence ID" value="KAI6656522.1"/>
    <property type="molecule type" value="Genomic_DNA"/>
</dbReference>
<accession>A0AAV7K5L1</accession>
<name>A0AAV7K5L1_9METZ</name>
<dbReference type="AlphaFoldDB" id="A0AAV7K5L1"/>
<protein>
    <submittedName>
        <fullName evidence="1">Uncharacterized protein</fullName>
    </submittedName>
</protein>
<dbReference type="GO" id="GO:0003676">
    <property type="term" value="F:nucleic acid binding"/>
    <property type="evidence" value="ECO:0007669"/>
    <property type="project" value="InterPro"/>
</dbReference>
<gene>
    <name evidence="1" type="ORF">LOD99_1318</name>
</gene>
<sequence>MNHELIESPVAITNHGTIQANRQDILTQHEFSDIPMHSLPKKPIDWSQTPQQPTIALSTPIHLSAIDSDNIQEGEVVIIEESNNNTKEEEIDAVAQVLDDWDPMAEEHSKEKRKLKEITPETGNSLTIHFQNLPLSLSKESFCNMLKRAGNPTNLFLARHKQKQGNFAYVYMMS</sequence>
<dbReference type="Proteomes" id="UP001165289">
    <property type="component" value="Unassembled WGS sequence"/>
</dbReference>
<evidence type="ECO:0000313" key="1">
    <source>
        <dbReference type="EMBL" id="KAI6656522.1"/>
    </source>
</evidence>
<organism evidence="1 2">
    <name type="scientific">Oopsacas minuta</name>
    <dbReference type="NCBI Taxonomy" id="111878"/>
    <lineage>
        <taxon>Eukaryota</taxon>
        <taxon>Metazoa</taxon>
        <taxon>Porifera</taxon>
        <taxon>Hexactinellida</taxon>
        <taxon>Hexasterophora</taxon>
        <taxon>Lyssacinosida</taxon>
        <taxon>Leucopsacidae</taxon>
        <taxon>Oopsacas</taxon>
    </lineage>
</organism>
<proteinExistence type="predicted"/>